<proteinExistence type="inferred from homology"/>
<dbReference type="InterPro" id="IPR020568">
    <property type="entry name" value="Ribosomal_Su5_D2-typ_SF"/>
</dbReference>
<evidence type="ECO:0000256" key="4">
    <source>
        <dbReference type="ARBA" id="ARBA00022759"/>
    </source>
</evidence>
<keyword evidence="10" id="KW-1185">Reference proteome</keyword>
<evidence type="ECO:0000256" key="7">
    <source>
        <dbReference type="HAMAP-Rule" id="MF_00227"/>
    </source>
</evidence>
<dbReference type="HOGENOM" id="CLU_117179_11_2_4"/>
<dbReference type="PANTHER" id="PTHR33992:SF1">
    <property type="entry name" value="RIBONUCLEASE P PROTEIN COMPONENT"/>
    <property type="match status" value="1"/>
</dbReference>
<comment type="catalytic activity">
    <reaction evidence="7">
        <text>Endonucleolytic cleavage of RNA, removing 5'-extranucleotides from tRNA precursor.</text>
        <dbReference type="EC" id="3.1.26.5"/>
    </reaction>
</comment>
<dbReference type="GO" id="GO:0030677">
    <property type="term" value="C:ribonuclease P complex"/>
    <property type="evidence" value="ECO:0007669"/>
    <property type="project" value="TreeGrafter"/>
</dbReference>
<dbReference type="SUPFAM" id="SSF54211">
    <property type="entry name" value="Ribosomal protein S5 domain 2-like"/>
    <property type="match status" value="1"/>
</dbReference>
<dbReference type="NCBIfam" id="TIGR00188">
    <property type="entry name" value="rnpA"/>
    <property type="match status" value="1"/>
</dbReference>
<keyword evidence="2 7" id="KW-0819">tRNA processing</keyword>
<evidence type="ECO:0000256" key="6">
    <source>
        <dbReference type="ARBA" id="ARBA00022884"/>
    </source>
</evidence>
<evidence type="ECO:0000256" key="1">
    <source>
        <dbReference type="ARBA" id="ARBA00002663"/>
    </source>
</evidence>
<evidence type="ECO:0000256" key="5">
    <source>
        <dbReference type="ARBA" id="ARBA00022801"/>
    </source>
</evidence>
<comment type="similarity">
    <text evidence="7">Belongs to the RnpA family.</text>
</comment>
<dbReference type="Pfam" id="PF00825">
    <property type="entry name" value="Ribonuclease_P"/>
    <property type="match status" value="1"/>
</dbReference>
<reference evidence="9 10" key="1">
    <citation type="submission" date="2011-06" db="EMBL/GenBank/DDBJ databases">
        <authorList>
            <person name="Muzny D."/>
            <person name="Qin X."/>
            <person name="Deng J."/>
            <person name="Jiang H."/>
            <person name="Liu Y."/>
            <person name="Qu J."/>
            <person name="Song X.-Z."/>
            <person name="Zhang L."/>
            <person name="Thornton R."/>
            <person name="Coyle M."/>
            <person name="Francisco L."/>
            <person name="Jackson L."/>
            <person name="Javaid M."/>
            <person name="Korchina V."/>
            <person name="Kovar C."/>
            <person name="Mata R."/>
            <person name="Mathew T."/>
            <person name="Ngo R."/>
            <person name="Nguyen L."/>
            <person name="Nguyen N."/>
            <person name="Okwuonu G."/>
            <person name="Ongeri F."/>
            <person name="Pham C."/>
            <person name="Simmons D."/>
            <person name="Wilczek-Boney K."/>
            <person name="Hale W."/>
            <person name="Jakkamsetti A."/>
            <person name="Pham P."/>
            <person name="Ruth R."/>
            <person name="San Lucas F."/>
            <person name="Warren J."/>
            <person name="Zhang J."/>
            <person name="Zhao Z."/>
            <person name="Zhou C."/>
            <person name="Zhu D."/>
            <person name="Lee S."/>
            <person name="Bess C."/>
            <person name="Blankenburg K."/>
            <person name="Forbes L."/>
            <person name="Fu Q."/>
            <person name="Gubbala S."/>
            <person name="Hirani K."/>
            <person name="Jayaseelan J.C."/>
            <person name="Lara F."/>
            <person name="Munidasa M."/>
            <person name="Palculict T."/>
            <person name="Patil S."/>
            <person name="Pu L.-L."/>
            <person name="Saada N."/>
            <person name="Tang L."/>
            <person name="Weissenberger G."/>
            <person name="Zhu Y."/>
            <person name="Hemphill L."/>
            <person name="Shang Y."/>
            <person name="Youmans B."/>
            <person name="Ayvaz T."/>
            <person name="Ross M."/>
            <person name="Santibanez J."/>
            <person name="Aqrawi P."/>
            <person name="Gross S."/>
            <person name="Joshi V."/>
            <person name="Fowler G."/>
            <person name="Nazareth L."/>
            <person name="Reid J."/>
            <person name="Worley K."/>
            <person name="Petrosino J."/>
            <person name="Highlander S."/>
            <person name="Gibbs R."/>
        </authorList>
    </citation>
    <scope>NUCLEOTIDE SEQUENCE [LARGE SCALE GENOMIC DNA]</scope>
    <source>
        <strain evidence="9 10">9715</strain>
    </source>
</reference>
<dbReference type="InterPro" id="IPR014721">
    <property type="entry name" value="Ribsml_uS5_D2-typ_fold_subgr"/>
</dbReference>
<evidence type="ECO:0000256" key="3">
    <source>
        <dbReference type="ARBA" id="ARBA00022722"/>
    </source>
</evidence>
<dbReference type="AlphaFoldDB" id="G4CSU2"/>
<comment type="caution">
    <text evidence="9">The sequence shown here is derived from an EMBL/GenBank/DDBJ whole genome shotgun (WGS) entry which is preliminary data.</text>
</comment>
<evidence type="ECO:0000313" key="9">
    <source>
        <dbReference type="EMBL" id="EGZ44557.1"/>
    </source>
</evidence>
<dbReference type="InterPro" id="IPR000100">
    <property type="entry name" value="RNase_P"/>
</dbReference>
<dbReference type="Proteomes" id="UP000005336">
    <property type="component" value="Unassembled WGS sequence"/>
</dbReference>
<evidence type="ECO:0000313" key="10">
    <source>
        <dbReference type="Proteomes" id="UP000005336"/>
    </source>
</evidence>
<dbReference type="GO" id="GO:0001682">
    <property type="term" value="P:tRNA 5'-leader removal"/>
    <property type="evidence" value="ECO:0007669"/>
    <property type="project" value="UniProtKB-UniRule"/>
</dbReference>
<dbReference type="PROSITE" id="PS00648">
    <property type="entry name" value="RIBONUCLEASE_P"/>
    <property type="match status" value="1"/>
</dbReference>
<dbReference type="GO" id="GO:0000049">
    <property type="term" value="F:tRNA binding"/>
    <property type="evidence" value="ECO:0007669"/>
    <property type="project" value="UniProtKB-UniRule"/>
</dbReference>
<evidence type="ECO:0000256" key="2">
    <source>
        <dbReference type="ARBA" id="ARBA00022694"/>
    </source>
</evidence>
<keyword evidence="6 7" id="KW-0694">RNA-binding</keyword>
<gene>
    <name evidence="7 9" type="primary">rnpA</name>
    <name evidence="9" type="ORF">HMPREF9370_2083</name>
</gene>
<organism evidence="9 10">
    <name type="scientific">Neisseria wadsworthii 9715</name>
    <dbReference type="NCBI Taxonomy" id="1030841"/>
    <lineage>
        <taxon>Bacteria</taxon>
        <taxon>Pseudomonadati</taxon>
        <taxon>Pseudomonadota</taxon>
        <taxon>Betaproteobacteria</taxon>
        <taxon>Neisseriales</taxon>
        <taxon>Neisseriaceae</taxon>
        <taxon>Neisseria</taxon>
    </lineage>
</organism>
<comment type="function">
    <text evidence="1 7">RNaseP catalyzes the removal of the 5'-leader sequence from pre-tRNA to produce the mature 5'-terminus. It can also cleave other RNA substrates such as 4.5S RNA. The protein component plays an auxiliary but essential role in vivo by binding to the 5'-leader sequence and broadening the substrate specificity of the ribozyme.</text>
</comment>
<dbReference type="STRING" id="1030841.HMPREF9370_2083"/>
<dbReference type="Gene3D" id="3.30.230.10">
    <property type="match status" value="1"/>
</dbReference>
<keyword evidence="3 7" id="KW-0540">Nuclease</keyword>
<protein>
    <recommendedName>
        <fullName evidence="7 8">Ribonuclease P protein component</fullName>
        <shortName evidence="7">RNase P protein</shortName>
        <shortName evidence="7">RNaseP protein</shortName>
        <ecNumber evidence="7 8">3.1.26.5</ecNumber>
    </recommendedName>
    <alternativeName>
        <fullName evidence="7">Protein C5</fullName>
    </alternativeName>
</protein>
<comment type="subunit">
    <text evidence="7">Consists of a catalytic RNA component (M1 or rnpB) and a protein subunit.</text>
</comment>
<dbReference type="HAMAP" id="MF_00227">
    <property type="entry name" value="RNase_P"/>
    <property type="match status" value="1"/>
</dbReference>
<sequence length="138" mass="16331">MVALCWLRVVPKAANVWLFNFGAAVEQRFGKRYRLLKTEEFSSVFALRKQRSRTFLQVLQSDTNAYGHARLGLVVGKKAAKRANERNYMKRVIREWFRCHKSELAPYDFVVRVRQRFDRSHAMEVRKELAQLTLPRKS</sequence>
<name>G4CSU2_9NEIS</name>
<accession>G4CSU2</accession>
<dbReference type="PANTHER" id="PTHR33992">
    <property type="entry name" value="RIBONUCLEASE P PROTEIN COMPONENT"/>
    <property type="match status" value="1"/>
</dbReference>
<dbReference type="EMBL" id="AGAZ01000070">
    <property type="protein sequence ID" value="EGZ44557.1"/>
    <property type="molecule type" value="Genomic_DNA"/>
</dbReference>
<dbReference type="EC" id="3.1.26.5" evidence="7 8"/>
<evidence type="ECO:0000256" key="8">
    <source>
        <dbReference type="NCBIfam" id="TIGR00188"/>
    </source>
</evidence>
<dbReference type="GO" id="GO:0042781">
    <property type="term" value="F:3'-tRNA processing endoribonuclease activity"/>
    <property type="evidence" value="ECO:0007669"/>
    <property type="project" value="TreeGrafter"/>
</dbReference>
<keyword evidence="4 7" id="KW-0255">Endonuclease</keyword>
<keyword evidence="5 7" id="KW-0378">Hydrolase</keyword>
<dbReference type="InterPro" id="IPR020539">
    <property type="entry name" value="RNase_P_CS"/>
</dbReference>
<dbReference type="GO" id="GO:0004526">
    <property type="term" value="F:ribonuclease P activity"/>
    <property type="evidence" value="ECO:0007669"/>
    <property type="project" value="UniProtKB-UniRule"/>
</dbReference>